<dbReference type="InterPro" id="IPR029021">
    <property type="entry name" value="Prot-tyrosine_phosphatase-like"/>
</dbReference>
<dbReference type="SMART" id="SM00195">
    <property type="entry name" value="DSPc"/>
    <property type="match status" value="1"/>
</dbReference>
<evidence type="ECO:0000256" key="2">
    <source>
        <dbReference type="ARBA" id="ARBA00013064"/>
    </source>
</evidence>
<dbReference type="Gene3D" id="3.90.190.10">
    <property type="entry name" value="Protein tyrosine phosphatase superfamily"/>
    <property type="match status" value="2"/>
</dbReference>
<evidence type="ECO:0000256" key="5">
    <source>
        <dbReference type="SAM" id="MobiDB-lite"/>
    </source>
</evidence>
<evidence type="ECO:0000256" key="4">
    <source>
        <dbReference type="ARBA" id="ARBA00022912"/>
    </source>
</evidence>
<organism evidence="8">
    <name type="scientific">Eucalyptus grandis</name>
    <name type="common">Flooded gum</name>
    <dbReference type="NCBI Taxonomy" id="71139"/>
    <lineage>
        <taxon>Eukaryota</taxon>
        <taxon>Viridiplantae</taxon>
        <taxon>Streptophyta</taxon>
        <taxon>Embryophyta</taxon>
        <taxon>Tracheophyta</taxon>
        <taxon>Spermatophyta</taxon>
        <taxon>Magnoliopsida</taxon>
        <taxon>eudicotyledons</taxon>
        <taxon>Gunneridae</taxon>
        <taxon>Pentapetalae</taxon>
        <taxon>rosids</taxon>
        <taxon>malvids</taxon>
        <taxon>Myrtales</taxon>
        <taxon>Myrtaceae</taxon>
        <taxon>Myrtoideae</taxon>
        <taxon>Eucalypteae</taxon>
        <taxon>Eucalyptus</taxon>
    </lineage>
</organism>
<name>A0A059D1I4_EUCGR</name>
<keyword evidence="3" id="KW-0378">Hydrolase</keyword>
<keyword evidence="4" id="KW-0904">Protein phosphatase</keyword>
<feature type="region of interest" description="Disordered" evidence="5">
    <location>
        <begin position="1"/>
        <end position="45"/>
    </location>
</feature>
<evidence type="ECO:0000256" key="1">
    <source>
        <dbReference type="ARBA" id="ARBA00008601"/>
    </source>
</evidence>
<feature type="domain" description="Tyrosine specific protein phosphatases" evidence="7">
    <location>
        <begin position="143"/>
        <end position="198"/>
    </location>
</feature>
<dbReference type="PROSITE" id="PS50054">
    <property type="entry name" value="TYR_PHOSPHATASE_DUAL"/>
    <property type="match status" value="1"/>
</dbReference>
<dbReference type="GO" id="GO:0004725">
    <property type="term" value="F:protein tyrosine phosphatase activity"/>
    <property type="evidence" value="ECO:0007669"/>
    <property type="project" value="UniProtKB-EC"/>
</dbReference>
<evidence type="ECO:0000256" key="3">
    <source>
        <dbReference type="ARBA" id="ARBA00022801"/>
    </source>
</evidence>
<feature type="domain" description="Tyrosine-protein phosphatase" evidence="6">
    <location>
        <begin position="27"/>
        <end position="219"/>
    </location>
</feature>
<dbReference type="PANTHER" id="PTHR10159:SF511">
    <property type="entry name" value="DUAL SPECIFICITY PROTEIN PHOSPHATASE 1"/>
    <property type="match status" value="1"/>
</dbReference>
<dbReference type="CDD" id="cd14498">
    <property type="entry name" value="DSP"/>
    <property type="match status" value="1"/>
</dbReference>
<dbReference type="AlphaFoldDB" id="A0A059D1I4"/>
<dbReference type="EC" id="3.1.3.48" evidence="2"/>
<dbReference type="SUPFAM" id="SSF52799">
    <property type="entry name" value="(Phosphotyrosine protein) phosphatases II"/>
    <property type="match status" value="1"/>
</dbReference>
<evidence type="ECO:0000259" key="6">
    <source>
        <dbReference type="PROSITE" id="PS50054"/>
    </source>
</evidence>
<gene>
    <name evidence="8" type="ORF">EUGRSUZ_B01141</name>
</gene>
<dbReference type="InterPro" id="IPR000340">
    <property type="entry name" value="Dual-sp_phosphatase_cat-dom"/>
</dbReference>
<accession>A0A059D1I4</accession>
<proteinExistence type="inferred from homology"/>
<reference evidence="8" key="1">
    <citation type="submission" date="2013-07" db="EMBL/GenBank/DDBJ databases">
        <title>The genome of Eucalyptus grandis.</title>
        <authorList>
            <person name="Schmutz J."/>
            <person name="Hayes R."/>
            <person name="Myburg A."/>
            <person name="Tuskan G."/>
            <person name="Grattapaglia D."/>
            <person name="Rokhsar D.S."/>
        </authorList>
    </citation>
    <scope>NUCLEOTIDE SEQUENCE</scope>
    <source>
        <tissue evidence="8">Leaf extractions</tissue>
    </source>
</reference>
<dbReference type="PROSITE" id="PS50056">
    <property type="entry name" value="TYR_PHOSPHATASE_2"/>
    <property type="match status" value="1"/>
</dbReference>
<sequence>MISNFTVPKSDESPLALSQNQRSSSSSSSWIAPDQAIRQDPDTENKDLLVRESCGSQERKEKLEYFIQAMAHFDKSIEVQIQALQNLKKSLTECVDKDKDPCKIEEGLFLGSVGAANNKDALKHLNVTHVLIVASILKPAYPDDFMYKVITAKRLGGGVLVHCFIGKSRSVTIVVAYLMKKHGMSLSQALEHVKSQRPQASPNSGFISQLEDYEKFLQGGGVSQ</sequence>
<evidence type="ECO:0000313" key="8">
    <source>
        <dbReference type="EMBL" id="KCW84291.1"/>
    </source>
</evidence>
<dbReference type="PANTHER" id="PTHR10159">
    <property type="entry name" value="DUAL SPECIFICITY PROTEIN PHOSPHATASE"/>
    <property type="match status" value="1"/>
</dbReference>
<protein>
    <recommendedName>
        <fullName evidence="2">protein-tyrosine-phosphatase</fullName>
        <ecNumber evidence="2">3.1.3.48</ecNumber>
    </recommendedName>
</protein>
<evidence type="ECO:0000259" key="7">
    <source>
        <dbReference type="PROSITE" id="PS50056"/>
    </source>
</evidence>
<comment type="similarity">
    <text evidence="1">Belongs to the protein-tyrosine phosphatase family. Non-receptor class dual specificity subfamily.</text>
</comment>
<dbReference type="EMBL" id="KK198754">
    <property type="protein sequence ID" value="KCW84291.1"/>
    <property type="molecule type" value="Genomic_DNA"/>
</dbReference>
<dbReference type="InterPro" id="IPR020422">
    <property type="entry name" value="TYR_PHOSPHATASE_DUAL_dom"/>
</dbReference>
<dbReference type="Gramene" id="KCW84291">
    <property type="protein sequence ID" value="KCW84291"/>
    <property type="gene ID" value="EUGRSUZ_B01141"/>
</dbReference>
<dbReference type="Pfam" id="PF00782">
    <property type="entry name" value="DSPc"/>
    <property type="match status" value="1"/>
</dbReference>
<dbReference type="InterPro" id="IPR000387">
    <property type="entry name" value="Tyr_Pase_dom"/>
</dbReference>